<name>G0MH47_CAEBE</name>
<accession>G0MH47</accession>
<dbReference type="eggNOG" id="ENOG502SDUH">
    <property type="taxonomic scope" value="Eukaryota"/>
</dbReference>
<evidence type="ECO:0000313" key="3">
    <source>
        <dbReference type="Proteomes" id="UP000008068"/>
    </source>
</evidence>
<keyword evidence="3" id="KW-1185">Reference proteome</keyword>
<feature type="compositionally biased region" description="Basic and acidic residues" evidence="1">
    <location>
        <begin position="1"/>
        <end position="11"/>
    </location>
</feature>
<dbReference type="HOGENOM" id="CLU_448523_0_0_1"/>
<protein>
    <recommendedName>
        <fullName evidence="4">ELM2 domain-containing protein</fullName>
    </recommendedName>
</protein>
<organism evidence="3">
    <name type="scientific">Caenorhabditis brenneri</name>
    <name type="common">Nematode worm</name>
    <dbReference type="NCBI Taxonomy" id="135651"/>
    <lineage>
        <taxon>Eukaryota</taxon>
        <taxon>Metazoa</taxon>
        <taxon>Ecdysozoa</taxon>
        <taxon>Nematoda</taxon>
        <taxon>Chromadorea</taxon>
        <taxon>Rhabditida</taxon>
        <taxon>Rhabditina</taxon>
        <taxon>Rhabditomorpha</taxon>
        <taxon>Rhabditoidea</taxon>
        <taxon>Rhabditidae</taxon>
        <taxon>Peloderinae</taxon>
        <taxon>Caenorhabditis</taxon>
    </lineage>
</organism>
<feature type="region of interest" description="Disordered" evidence="1">
    <location>
        <begin position="1"/>
        <end position="105"/>
    </location>
</feature>
<evidence type="ECO:0000313" key="2">
    <source>
        <dbReference type="EMBL" id="EGT58078.1"/>
    </source>
</evidence>
<reference evidence="3" key="1">
    <citation type="submission" date="2011-07" db="EMBL/GenBank/DDBJ databases">
        <authorList>
            <consortium name="Caenorhabditis brenneri Sequencing and Analysis Consortium"/>
            <person name="Wilson R.K."/>
        </authorList>
    </citation>
    <scope>NUCLEOTIDE SEQUENCE [LARGE SCALE GENOMIC DNA]</scope>
    <source>
        <strain evidence="3">PB2801</strain>
    </source>
</reference>
<sequence length="609" mass="69563">MPRKSTNDNKPIKPNARRGTKEKVDLQTNQVDSVEPAPSAKNRKIPNSENRVIAPGVSVDGTRELKKQNASTSASSVSPVPPIKKTRGTKTRNSGSTPATNPKRRCIETDVDEQDEKENTTTIAKNVSKYTLYSHSKYWLPRNIQFPIGLTHTPFHVGLPLDTFAEVISRLTILPLNGFPERAKKGVHHLRPGARGLTARSPTATIEAYVGSKPDQEYMDKDDREELMWSAENFEIHLEQEGSMNKKGLFYNDIEKEYLFPIWRQFEGRIPQEVALQKLMTNGYDVAVALDCIDECLKTLPQKLIAPSTAQVQVLEREIVKNRNKIDLGKIQNTIMRNYHISEVFNYYIHFCRFFDFDNDEAESEDHHLNVRIACNCLEPMCRQLNFEPRYACSNCTKTLRTHQLPADQLCLICSAYKTITGETRPAQNVVFDEDDIIKIKLWDTKFKKTDRFDFEKWFQKRKNKDYKSLKLTQEEALMLNFEKLDLNDEHNSLGSQIQSMLQPYILPHFSHCQCQHSGGIPVGSPNFGKTKFSEEEERAFVATIIQTPRNIKAAAAVLNVEEELVEVFLNKYKAGNAVWKDLGRVKVHSYSARQVLPPISPPPLIPRD</sequence>
<dbReference type="InParanoid" id="G0MH47"/>
<dbReference type="Proteomes" id="UP000008068">
    <property type="component" value="Unassembled WGS sequence"/>
</dbReference>
<evidence type="ECO:0008006" key="4">
    <source>
        <dbReference type="Google" id="ProtNLM"/>
    </source>
</evidence>
<feature type="compositionally biased region" description="Polar residues" evidence="1">
    <location>
        <begin position="91"/>
        <end position="100"/>
    </location>
</feature>
<dbReference type="OrthoDB" id="5876245at2759"/>
<dbReference type="AlphaFoldDB" id="G0MH47"/>
<dbReference type="FunCoup" id="G0MH47">
    <property type="interactions" value="1581"/>
</dbReference>
<dbReference type="EMBL" id="GL379794">
    <property type="protein sequence ID" value="EGT58078.1"/>
    <property type="molecule type" value="Genomic_DNA"/>
</dbReference>
<evidence type="ECO:0000256" key="1">
    <source>
        <dbReference type="SAM" id="MobiDB-lite"/>
    </source>
</evidence>
<dbReference type="STRING" id="135651.G0MH47"/>
<proteinExistence type="predicted"/>
<gene>
    <name evidence="2" type="ORF">CAEBREN_10797</name>
</gene>